<protein>
    <submittedName>
        <fullName evidence="2">Uncharacterized protein</fullName>
    </submittedName>
</protein>
<proteinExistence type="predicted"/>
<gene>
    <name evidence="2" type="ORF">SOCEGT47_063580</name>
</gene>
<evidence type="ECO:0000256" key="1">
    <source>
        <dbReference type="SAM" id="MobiDB-lite"/>
    </source>
</evidence>
<evidence type="ECO:0000313" key="2">
    <source>
        <dbReference type="EMBL" id="AUX25806.1"/>
    </source>
</evidence>
<feature type="region of interest" description="Disordered" evidence="1">
    <location>
        <begin position="121"/>
        <end position="146"/>
    </location>
</feature>
<feature type="compositionally biased region" description="Low complexity" evidence="1">
    <location>
        <begin position="127"/>
        <end position="146"/>
    </location>
</feature>
<feature type="region of interest" description="Disordered" evidence="1">
    <location>
        <begin position="29"/>
        <end position="68"/>
    </location>
</feature>
<dbReference type="EMBL" id="CP012670">
    <property type="protein sequence ID" value="AUX25806.1"/>
    <property type="molecule type" value="Genomic_DNA"/>
</dbReference>
<dbReference type="Proteomes" id="UP000295781">
    <property type="component" value="Chromosome"/>
</dbReference>
<accession>A0A4P2Q9A4</accession>
<sequence length="146" mass="15259">MLALAPPTAVWARRFGPLLPELLPARSACAAPTPPQRTTEPAPVAPTTEALHRPCPAAPRAALPAGQRDDTFAEELRLLDAARERLSAGNAAAALRQLAAHAARFPAGRLKSIREQLRTVARTRLTPPAQRASGSAQSASGGAPSR</sequence>
<reference evidence="2 3" key="1">
    <citation type="submission" date="2015-09" db="EMBL/GenBank/DDBJ databases">
        <title>Sorangium comparison.</title>
        <authorList>
            <person name="Zaburannyi N."/>
            <person name="Bunk B."/>
            <person name="Overmann J."/>
            <person name="Mueller R."/>
        </authorList>
    </citation>
    <scope>NUCLEOTIDE SEQUENCE [LARGE SCALE GENOMIC DNA]</scope>
    <source>
        <strain evidence="2 3">So ceGT47</strain>
    </source>
</reference>
<evidence type="ECO:0000313" key="3">
    <source>
        <dbReference type="Proteomes" id="UP000295781"/>
    </source>
</evidence>
<name>A0A4P2Q9A4_SORCE</name>
<feature type="compositionally biased region" description="Low complexity" evidence="1">
    <location>
        <begin position="38"/>
        <end position="65"/>
    </location>
</feature>
<dbReference type="AlphaFoldDB" id="A0A4P2Q9A4"/>
<organism evidence="2 3">
    <name type="scientific">Sorangium cellulosum</name>
    <name type="common">Polyangium cellulosum</name>
    <dbReference type="NCBI Taxonomy" id="56"/>
    <lineage>
        <taxon>Bacteria</taxon>
        <taxon>Pseudomonadati</taxon>
        <taxon>Myxococcota</taxon>
        <taxon>Polyangia</taxon>
        <taxon>Polyangiales</taxon>
        <taxon>Polyangiaceae</taxon>
        <taxon>Sorangium</taxon>
    </lineage>
</organism>